<organism evidence="1 2">
    <name type="scientific">Citrus unshiu</name>
    <name type="common">Satsuma mandarin</name>
    <name type="synonym">Citrus nobilis var. unshiu</name>
    <dbReference type="NCBI Taxonomy" id="55188"/>
    <lineage>
        <taxon>Eukaryota</taxon>
        <taxon>Viridiplantae</taxon>
        <taxon>Streptophyta</taxon>
        <taxon>Embryophyta</taxon>
        <taxon>Tracheophyta</taxon>
        <taxon>Spermatophyta</taxon>
        <taxon>Magnoliopsida</taxon>
        <taxon>eudicotyledons</taxon>
        <taxon>Gunneridae</taxon>
        <taxon>Pentapetalae</taxon>
        <taxon>rosids</taxon>
        <taxon>malvids</taxon>
        <taxon>Sapindales</taxon>
        <taxon>Rutaceae</taxon>
        <taxon>Aurantioideae</taxon>
        <taxon>Citrus</taxon>
    </lineage>
</organism>
<dbReference type="AlphaFoldDB" id="A0A2H5QS11"/>
<dbReference type="EMBL" id="BDQV01000696">
    <property type="protein sequence ID" value="GAY67402.1"/>
    <property type="molecule type" value="Genomic_DNA"/>
</dbReference>
<protein>
    <submittedName>
        <fullName evidence="1">Uncharacterized protein</fullName>
    </submittedName>
</protein>
<comment type="caution">
    <text evidence="1">The sequence shown here is derived from an EMBL/GenBank/DDBJ whole genome shotgun (WGS) entry which is preliminary data.</text>
</comment>
<gene>
    <name evidence="1" type="ORF">CUMW_256160</name>
</gene>
<reference evidence="1 2" key="1">
    <citation type="journal article" date="2017" name="Front. Genet.">
        <title>Draft sequencing of the heterozygous diploid genome of Satsuma (Citrus unshiu Marc.) using a hybrid assembly approach.</title>
        <authorList>
            <person name="Shimizu T."/>
            <person name="Tanizawa Y."/>
            <person name="Mochizuki T."/>
            <person name="Nagasaki H."/>
            <person name="Yoshioka T."/>
            <person name="Toyoda A."/>
            <person name="Fujiyama A."/>
            <person name="Kaminuma E."/>
            <person name="Nakamura Y."/>
        </authorList>
    </citation>
    <scope>NUCLEOTIDE SEQUENCE [LARGE SCALE GENOMIC DNA]</scope>
    <source>
        <strain evidence="2">cv. Miyagawa wase</strain>
    </source>
</reference>
<name>A0A2H5QS11_CITUN</name>
<dbReference type="Proteomes" id="UP000236630">
    <property type="component" value="Unassembled WGS sequence"/>
</dbReference>
<keyword evidence="2" id="KW-1185">Reference proteome</keyword>
<sequence>MVAVLASNLKMMLDTLLNIIQDKSVEIDSKSIVKPLVCDDTTSITMEMGNMTELLHNTEALSKARIGAMNKPLAKEPRLDEI</sequence>
<evidence type="ECO:0000313" key="2">
    <source>
        <dbReference type="Proteomes" id="UP000236630"/>
    </source>
</evidence>
<accession>A0A2H5QS11</accession>
<proteinExistence type="predicted"/>
<evidence type="ECO:0000313" key="1">
    <source>
        <dbReference type="EMBL" id="GAY67402.1"/>
    </source>
</evidence>